<feature type="binding site" evidence="6 7">
    <location>
        <position position="35"/>
    </location>
    <ligand>
        <name>Zn(2+)</name>
        <dbReference type="ChEBI" id="CHEBI:29105"/>
    </ligand>
</feature>
<evidence type="ECO:0000256" key="4">
    <source>
        <dbReference type="ARBA" id="ARBA00022840"/>
    </source>
</evidence>
<dbReference type="PANTHER" id="PTHR48102:SF7">
    <property type="entry name" value="ATP-DEPENDENT CLP PROTEASE ATP-BINDING SUBUNIT CLPX-LIKE, MITOCHONDRIAL"/>
    <property type="match status" value="1"/>
</dbReference>
<dbReference type="CDD" id="cd19497">
    <property type="entry name" value="RecA-like_ClpX"/>
    <property type="match status" value="1"/>
</dbReference>
<sequence>MTEREDRRRYTRCSFCGKGQDQVRKLVAGPGVYICDLCIDLCQEVLEEDNRSGTSKKTKTGFIPNPKTISSALDQYVIGQEHAKKVLSVQVYNHYKRVSASKMVGDVELTKSNVLLVGPTGCGKTYLAQTLAKILDVPFAIADATSLTEAGYVGEDVENILLRLIQAADFDISRAERGIIYIDEIDKIARKSDNPSITRDVSGEGVQQALLKILEGTVANVPPQGGRKHPHQDFIQINTTNILFVCGGAFDGLERIIEQRIGRKSIGFGAPSTKLAKREKAEILTLLQPEDLLKYGFIPEFIGRLPITVTLHPLDESDIVRILTEPKNALVKQYQKFFNLDNVELKFEEGSLEAIAEKAVGRGTGARALKSIIEEVLLNTMFEIPSRPDIKRCIISADAIRNQAEPDFEFSDDGEGRIVEESA</sequence>
<keyword evidence="9" id="KW-0645">Protease</keyword>
<keyword evidence="10" id="KW-1185">Reference proteome</keyword>
<proteinExistence type="inferred from homology"/>
<dbReference type="GO" id="GO:0008270">
    <property type="term" value="F:zinc ion binding"/>
    <property type="evidence" value="ECO:0007669"/>
    <property type="project" value="UniProtKB-UniRule"/>
</dbReference>
<dbReference type="InterPro" id="IPR038366">
    <property type="entry name" value="Znf_CppX_C4_sf"/>
</dbReference>
<protein>
    <recommendedName>
        <fullName evidence="6">ATP-dependent Clp protease ATP-binding subunit ClpX</fullName>
    </recommendedName>
</protein>
<comment type="similarity">
    <text evidence="6 7">Belongs to the ClpX chaperone family.</text>
</comment>
<dbReference type="Pfam" id="PF06689">
    <property type="entry name" value="zf-C4_ClpX"/>
    <property type="match status" value="1"/>
</dbReference>
<dbReference type="GO" id="GO:0008233">
    <property type="term" value="F:peptidase activity"/>
    <property type="evidence" value="ECO:0007669"/>
    <property type="project" value="UniProtKB-KW"/>
</dbReference>
<accession>A0A934K183</accession>
<dbReference type="HAMAP" id="MF_00175">
    <property type="entry name" value="ClpX"/>
    <property type="match status" value="1"/>
</dbReference>
<dbReference type="Gene3D" id="3.40.50.300">
    <property type="entry name" value="P-loop containing nucleotide triphosphate hydrolases"/>
    <property type="match status" value="1"/>
</dbReference>
<dbReference type="InterPro" id="IPR059188">
    <property type="entry name" value="Znf_CLPX-like"/>
</dbReference>
<dbReference type="SUPFAM" id="SSF52540">
    <property type="entry name" value="P-loop containing nucleoside triphosphate hydrolases"/>
    <property type="match status" value="1"/>
</dbReference>
<dbReference type="NCBIfam" id="NF003745">
    <property type="entry name" value="PRK05342.1"/>
    <property type="match status" value="1"/>
</dbReference>
<dbReference type="InterPro" id="IPR003593">
    <property type="entry name" value="AAA+_ATPase"/>
</dbReference>
<dbReference type="GO" id="GO:0016887">
    <property type="term" value="F:ATP hydrolysis activity"/>
    <property type="evidence" value="ECO:0007669"/>
    <property type="project" value="InterPro"/>
</dbReference>
<dbReference type="Gene3D" id="6.20.220.10">
    <property type="entry name" value="ClpX chaperone, C4-type zinc finger domain"/>
    <property type="match status" value="1"/>
</dbReference>
<keyword evidence="4 6" id="KW-0067">ATP-binding</keyword>
<dbReference type="FunFam" id="3.40.50.300:FF:000005">
    <property type="entry name" value="ATP-dependent Clp protease ATP-binding subunit ClpX"/>
    <property type="match status" value="1"/>
</dbReference>
<evidence type="ECO:0000256" key="5">
    <source>
        <dbReference type="ARBA" id="ARBA00023186"/>
    </source>
</evidence>
<dbReference type="InterPro" id="IPR010603">
    <property type="entry name" value="Znf_CppX_C4"/>
</dbReference>
<dbReference type="InterPro" id="IPR004487">
    <property type="entry name" value="Clp_protease_ATP-bd_su_ClpX"/>
</dbReference>
<dbReference type="GO" id="GO:0009376">
    <property type="term" value="C:HslUV protease complex"/>
    <property type="evidence" value="ECO:0007669"/>
    <property type="project" value="TreeGrafter"/>
</dbReference>
<comment type="subunit">
    <text evidence="6">Component of the ClpX-ClpP complex. Forms a hexameric ring that, in the presence of ATP, binds to fourteen ClpP subunits assembled into a disk-like structure with a central cavity, resembling the structure of eukaryotic proteasomes.</text>
</comment>
<dbReference type="PROSITE" id="PS51902">
    <property type="entry name" value="CLPX_ZB"/>
    <property type="match status" value="1"/>
</dbReference>
<evidence type="ECO:0000256" key="6">
    <source>
        <dbReference type="HAMAP-Rule" id="MF_00175"/>
    </source>
</evidence>
<dbReference type="GO" id="GO:0051082">
    <property type="term" value="F:unfolded protein binding"/>
    <property type="evidence" value="ECO:0007669"/>
    <property type="project" value="UniProtKB-UniRule"/>
</dbReference>
<evidence type="ECO:0000259" key="8">
    <source>
        <dbReference type="PROSITE" id="PS51902"/>
    </source>
</evidence>
<dbReference type="AlphaFoldDB" id="A0A934K183"/>
<feature type="binding site" evidence="6 7">
    <location>
        <position position="38"/>
    </location>
    <ligand>
        <name>Zn(2+)</name>
        <dbReference type="ChEBI" id="CHEBI:29105"/>
    </ligand>
</feature>
<dbReference type="GO" id="GO:0005524">
    <property type="term" value="F:ATP binding"/>
    <property type="evidence" value="ECO:0007669"/>
    <property type="project" value="UniProtKB-UniRule"/>
</dbReference>
<dbReference type="EMBL" id="JAEKNR010000015">
    <property type="protein sequence ID" value="MBJ7596665.1"/>
    <property type="molecule type" value="Genomic_DNA"/>
</dbReference>
<keyword evidence="1 6" id="KW-0479">Metal-binding</keyword>
<gene>
    <name evidence="6 9" type="primary">clpX</name>
    <name evidence="9" type="ORF">JF922_01065</name>
</gene>
<name>A0A934K183_9BACT</name>
<dbReference type="InterPro" id="IPR027417">
    <property type="entry name" value="P-loop_NTPase"/>
</dbReference>
<organism evidence="9 10">
    <name type="scientific">Candidatus Nephthysia bennettiae</name>
    <dbReference type="NCBI Taxonomy" id="3127016"/>
    <lineage>
        <taxon>Bacteria</taxon>
        <taxon>Bacillati</taxon>
        <taxon>Candidatus Dormiibacterota</taxon>
        <taxon>Candidatus Dormibacteria</taxon>
        <taxon>Candidatus Dormibacterales</taxon>
        <taxon>Candidatus Dormibacteraceae</taxon>
        <taxon>Candidatus Nephthysia</taxon>
    </lineage>
</organism>
<evidence type="ECO:0000256" key="1">
    <source>
        <dbReference type="ARBA" id="ARBA00022723"/>
    </source>
</evidence>
<feature type="domain" description="ClpX-type ZB" evidence="8">
    <location>
        <begin position="1"/>
        <end position="54"/>
    </location>
</feature>
<evidence type="ECO:0000313" key="10">
    <source>
        <dbReference type="Proteomes" id="UP000612893"/>
    </source>
</evidence>
<evidence type="ECO:0000313" key="9">
    <source>
        <dbReference type="EMBL" id="MBJ7596665.1"/>
    </source>
</evidence>
<reference evidence="9" key="1">
    <citation type="submission" date="2020-10" db="EMBL/GenBank/DDBJ databases">
        <title>Ca. Dormibacterota MAGs.</title>
        <authorList>
            <person name="Montgomery K."/>
        </authorList>
    </citation>
    <scope>NUCLEOTIDE SEQUENCE [LARGE SCALE GENOMIC DNA]</scope>
    <source>
        <strain evidence="9">SC8812_S17_10</strain>
    </source>
</reference>
<dbReference type="InterPro" id="IPR019489">
    <property type="entry name" value="Clp_ATPase_C"/>
</dbReference>
<evidence type="ECO:0000256" key="7">
    <source>
        <dbReference type="PROSITE-ProRule" id="PRU01250"/>
    </source>
</evidence>
<comment type="caution">
    <text evidence="9">The sequence shown here is derived from an EMBL/GenBank/DDBJ whole genome shotgun (WGS) entry which is preliminary data.</text>
</comment>
<dbReference type="PANTHER" id="PTHR48102">
    <property type="entry name" value="ATP-DEPENDENT CLP PROTEASE ATP-BINDING SUBUNIT CLPX-LIKE, MITOCHONDRIAL-RELATED"/>
    <property type="match status" value="1"/>
</dbReference>
<dbReference type="GO" id="GO:0140662">
    <property type="term" value="F:ATP-dependent protein folding chaperone"/>
    <property type="evidence" value="ECO:0007669"/>
    <property type="project" value="InterPro"/>
</dbReference>
<evidence type="ECO:0000256" key="2">
    <source>
        <dbReference type="ARBA" id="ARBA00022741"/>
    </source>
</evidence>
<dbReference type="Proteomes" id="UP000612893">
    <property type="component" value="Unassembled WGS sequence"/>
</dbReference>
<dbReference type="SMART" id="SM00382">
    <property type="entry name" value="AAA"/>
    <property type="match status" value="1"/>
</dbReference>
<dbReference type="GO" id="GO:0051603">
    <property type="term" value="P:proteolysis involved in protein catabolic process"/>
    <property type="evidence" value="ECO:0007669"/>
    <property type="project" value="TreeGrafter"/>
</dbReference>
<keyword evidence="9" id="KW-0378">Hydrolase</keyword>
<dbReference type="SMART" id="SM01086">
    <property type="entry name" value="ClpB_D2-small"/>
    <property type="match status" value="1"/>
</dbReference>
<comment type="function">
    <text evidence="6">ATP-dependent specificity component of the Clp protease. It directs the protease to specific substrates. Can perform chaperone functions in the absence of ClpP.</text>
</comment>
<dbReference type="Pfam" id="PF07724">
    <property type="entry name" value="AAA_2"/>
    <property type="match status" value="1"/>
</dbReference>
<dbReference type="GO" id="GO:0046983">
    <property type="term" value="F:protein dimerization activity"/>
    <property type="evidence" value="ECO:0007669"/>
    <property type="project" value="UniProtKB-UniRule"/>
</dbReference>
<dbReference type="NCBIfam" id="TIGR00382">
    <property type="entry name" value="clpX"/>
    <property type="match status" value="1"/>
</dbReference>
<keyword evidence="3 6" id="KW-0862">Zinc</keyword>
<keyword evidence="2 6" id="KW-0547">Nucleotide-binding</keyword>
<dbReference type="GO" id="GO:0051301">
    <property type="term" value="P:cell division"/>
    <property type="evidence" value="ECO:0007669"/>
    <property type="project" value="TreeGrafter"/>
</dbReference>
<keyword evidence="5 6" id="KW-0143">Chaperone</keyword>
<dbReference type="RefSeq" id="WP_338198495.1">
    <property type="nucleotide sequence ID" value="NZ_JAEKNR010000015.1"/>
</dbReference>
<dbReference type="FunFam" id="1.10.8.60:FF:000002">
    <property type="entry name" value="ATP-dependent Clp protease ATP-binding subunit ClpX"/>
    <property type="match status" value="1"/>
</dbReference>
<evidence type="ECO:0000256" key="3">
    <source>
        <dbReference type="ARBA" id="ARBA00022833"/>
    </source>
</evidence>
<dbReference type="InterPro" id="IPR046425">
    <property type="entry name" value="ClpX_bact"/>
</dbReference>
<feature type="binding site" evidence="6 7">
    <location>
        <position position="13"/>
    </location>
    <ligand>
        <name>Zn(2+)</name>
        <dbReference type="ChEBI" id="CHEBI:29105"/>
    </ligand>
</feature>
<dbReference type="Pfam" id="PF10431">
    <property type="entry name" value="ClpB_D2-small"/>
    <property type="match status" value="1"/>
</dbReference>
<dbReference type="SMART" id="SM00994">
    <property type="entry name" value="zf-C4_ClpX"/>
    <property type="match status" value="1"/>
</dbReference>
<feature type="binding site" evidence="6 7">
    <location>
        <position position="16"/>
    </location>
    <ligand>
        <name>Zn(2+)</name>
        <dbReference type="ChEBI" id="CHEBI:29105"/>
    </ligand>
</feature>
<feature type="binding site" evidence="6">
    <location>
        <begin position="119"/>
        <end position="126"/>
    </location>
    <ligand>
        <name>ATP</name>
        <dbReference type="ChEBI" id="CHEBI:30616"/>
    </ligand>
</feature>
<dbReference type="Gene3D" id="1.10.8.60">
    <property type="match status" value="1"/>
</dbReference>
<dbReference type="SUPFAM" id="SSF57716">
    <property type="entry name" value="Glucocorticoid receptor-like (DNA-binding domain)"/>
    <property type="match status" value="1"/>
</dbReference>
<dbReference type="InterPro" id="IPR003959">
    <property type="entry name" value="ATPase_AAA_core"/>
</dbReference>
<dbReference type="InterPro" id="IPR050052">
    <property type="entry name" value="ATP-dep_Clp_protease_ClpX"/>
</dbReference>